<gene>
    <name evidence="1" type="ORF">COU01_03920</name>
</gene>
<dbReference type="EMBL" id="PFAT01000050">
    <property type="protein sequence ID" value="PIR92061.1"/>
    <property type="molecule type" value="Genomic_DNA"/>
</dbReference>
<dbReference type="Proteomes" id="UP000228510">
    <property type="component" value="Unassembled WGS sequence"/>
</dbReference>
<comment type="caution">
    <text evidence="1">The sequence shown here is derived from an EMBL/GenBank/DDBJ whole genome shotgun (WGS) entry which is preliminary data.</text>
</comment>
<reference evidence="2" key="1">
    <citation type="submission" date="2017-09" db="EMBL/GenBank/DDBJ databases">
        <title>Depth-based differentiation of microbial function through sediment-hosted aquifers and enrichment of novel symbionts in the deep terrestrial subsurface.</title>
        <authorList>
            <person name="Probst A.J."/>
            <person name="Ladd B."/>
            <person name="Jarett J.K."/>
            <person name="Geller-Mcgrath D.E."/>
            <person name="Sieber C.M.K."/>
            <person name="Emerson J.B."/>
            <person name="Anantharaman K."/>
            <person name="Thomas B.C."/>
            <person name="Malmstrom R."/>
            <person name="Stieglmeier M."/>
            <person name="Klingl A."/>
            <person name="Woyke T."/>
            <person name="Ryan C.M."/>
            <person name="Banfield J.F."/>
        </authorList>
    </citation>
    <scope>NUCLEOTIDE SEQUENCE [LARGE SCALE GENOMIC DNA]</scope>
</reference>
<organism evidence="1 2">
    <name type="scientific">Candidatus Falkowbacteria bacterium CG10_big_fil_rev_8_21_14_0_10_44_15</name>
    <dbReference type="NCBI Taxonomy" id="1974569"/>
    <lineage>
        <taxon>Bacteria</taxon>
        <taxon>Candidatus Falkowiibacteriota</taxon>
    </lineage>
</organism>
<evidence type="ECO:0000313" key="1">
    <source>
        <dbReference type="EMBL" id="PIR92061.1"/>
    </source>
</evidence>
<accession>A0A2H0UYZ7</accession>
<name>A0A2H0UYZ7_9BACT</name>
<sequence length="160" mass="18046">MSTNKPGADSVAVVGELRDAGYQEAPYFLKGCFFLVLPEDEESETDLVLMVGLNDSQRQQVQTNAKQRKTVLLADDKIGIGLPPELRENGLLPLLQVCAVVTEHSCIAEFSIYDLPICPSCSRVWNEAIKKWETYKRHIIQDMRRDGRCKIVNRACDECE</sequence>
<protein>
    <submittedName>
        <fullName evidence="1">Uncharacterized protein</fullName>
    </submittedName>
</protein>
<dbReference type="AlphaFoldDB" id="A0A2H0UYZ7"/>
<evidence type="ECO:0000313" key="2">
    <source>
        <dbReference type="Proteomes" id="UP000228510"/>
    </source>
</evidence>
<proteinExistence type="predicted"/>